<comment type="caution">
    <text evidence="8">The sequence shown here is derived from an EMBL/GenBank/DDBJ whole genome shotgun (WGS) entry which is preliminary data.</text>
</comment>
<name>A0ABR4IHY5_9EURO</name>
<keyword evidence="4" id="KW-0503">Monooxygenase</keyword>
<dbReference type="Proteomes" id="UP001610335">
    <property type="component" value="Unassembled WGS sequence"/>
</dbReference>
<evidence type="ECO:0000256" key="3">
    <source>
        <dbReference type="ARBA" id="ARBA00022989"/>
    </source>
</evidence>
<proteinExistence type="inferred from homology"/>
<evidence type="ECO:0000256" key="1">
    <source>
        <dbReference type="ARBA" id="ARBA00004141"/>
    </source>
</evidence>
<comment type="subcellular location">
    <subcellularLocation>
        <location evidence="1">Membrane</location>
        <topology evidence="1">Multi-pass membrane protein</topology>
    </subcellularLocation>
</comment>
<gene>
    <name evidence="8" type="ORF">BDW59DRAFT_57000</name>
</gene>
<evidence type="ECO:0000256" key="5">
    <source>
        <dbReference type="ARBA" id="ARBA00023136"/>
    </source>
</evidence>
<evidence type="ECO:0000256" key="2">
    <source>
        <dbReference type="ARBA" id="ARBA00022692"/>
    </source>
</evidence>
<keyword evidence="9" id="KW-1185">Reference proteome</keyword>
<evidence type="ECO:0000313" key="8">
    <source>
        <dbReference type="EMBL" id="KAL2827373.1"/>
    </source>
</evidence>
<comment type="similarity">
    <text evidence="6">Belongs to the anthrone oxygenase family.</text>
</comment>
<reference evidence="8 9" key="1">
    <citation type="submission" date="2024-07" db="EMBL/GenBank/DDBJ databases">
        <title>Section-level genome sequencing and comparative genomics of Aspergillus sections Usti and Cavernicolus.</title>
        <authorList>
            <consortium name="Lawrence Berkeley National Laboratory"/>
            <person name="Nybo J.L."/>
            <person name="Vesth T.C."/>
            <person name="Theobald S."/>
            <person name="Frisvad J.C."/>
            <person name="Larsen T.O."/>
            <person name="Kjaerboelling I."/>
            <person name="Rothschild-Mancinelli K."/>
            <person name="Lyhne E.K."/>
            <person name="Kogle M.E."/>
            <person name="Barry K."/>
            <person name="Clum A."/>
            <person name="Na H."/>
            <person name="Ledsgaard L."/>
            <person name="Lin J."/>
            <person name="Lipzen A."/>
            <person name="Kuo A."/>
            <person name="Riley R."/>
            <person name="Mondo S."/>
            <person name="LaButti K."/>
            <person name="Haridas S."/>
            <person name="Pangalinan J."/>
            <person name="Salamov A.A."/>
            <person name="Simmons B.A."/>
            <person name="Magnuson J.K."/>
            <person name="Chen J."/>
            <person name="Drula E."/>
            <person name="Henrissat B."/>
            <person name="Wiebenga A."/>
            <person name="Lubbers R.J."/>
            <person name="Gomes A.C."/>
            <person name="Makela M.R."/>
            <person name="Stajich J."/>
            <person name="Grigoriev I.V."/>
            <person name="Mortensen U.H."/>
            <person name="De vries R.P."/>
            <person name="Baker S.E."/>
            <person name="Andersen M.R."/>
        </authorList>
    </citation>
    <scope>NUCLEOTIDE SEQUENCE [LARGE SCALE GENOMIC DNA]</scope>
    <source>
        <strain evidence="8 9">CBS 600.67</strain>
    </source>
</reference>
<dbReference type="InterPro" id="IPR013901">
    <property type="entry name" value="Anthrone_oxy"/>
</dbReference>
<protein>
    <recommendedName>
        <fullName evidence="10">DUF1772-domain-containing protein</fullName>
    </recommendedName>
</protein>
<dbReference type="PANTHER" id="PTHR35042:SF1">
    <property type="entry name" value="DUF1772-DOMAIN-CONTAINING PROTEIN"/>
    <property type="match status" value="1"/>
</dbReference>
<keyword evidence="5 7" id="KW-0472">Membrane</keyword>
<dbReference type="PANTHER" id="PTHR35042">
    <property type="entry name" value="ANTHRONE OXYGENASE ENCC"/>
    <property type="match status" value="1"/>
</dbReference>
<evidence type="ECO:0000313" key="9">
    <source>
        <dbReference type="Proteomes" id="UP001610335"/>
    </source>
</evidence>
<feature type="transmembrane region" description="Helical" evidence="7">
    <location>
        <begin position="67"/>
        <end position="85"/>
    </location>
</feature>
<feature type="transmembrane region" description="Helical" evidence="7">
    <location>
        <begin position="100"/>
        <end position="121"/>
    </location>
</feature>
<evidence type="ECO:0000256" key="7">
    <source>
        <dbReference type="SAM" id="Phobius"/>
    </source>
</evidence>
<feature type="transmembrane region" description="Helical" evidence="7">
    <location>
        <begin position="20"/>
        <end position="39"/>
    </location>
</feature>
<evidence type="ECO:0000256" key="4">
    <source>
        <dbReference type="ARBA" id="ARBA00023033"/>
    </source>
</evidence>
<keyword evidence="3 7" id="KW-1133">Transmembrane helix</keyword>
<dbReference type="Pfam" id="PF08592">
    <property type="entry name" value="Anthrone_oxy"/>
    <property type="match status" value="1"/>
</dbReference>
<keyword evidence="2 7" id="KW-0812">Transmembrane</keyword>
<evidence type="ECO:0000256" key="6">
    <source>
        <dbReference type="ARBA" id="ARBA00034313"/>
    </source>
</evidence>
<evidence type="ECO:0008006" key="10">
    <source>
        <dbReference type="Google" id="ProtNLM"/>
    </source>
</evidence>
<dbReference type="EMBL" id="JBFXLS010000025">
    <property type="protein sequence ID" value="KAL2827373.1"/>
    <property type="molecule type" value="Genomic_DNA"/>
</dbReference>
<accession>A0ABR4IHY5</accession>
<keyword evidence="4" id="KW-0560">Oxidoreductase</keyword>
<organism evidence="8 9">
    <name type="scientific">Aspergillus cavernicola</name>
    <dbReference type="NCBI Taxonomy" id="176166"/>
    <lineage>
        <taxon>Eukaryota</taxon>
        <taxon>Fungi</taxon>
        <taxon>Dikarya</taxon>
        <taxon>Ascomycota</taxon>
        <taxon>Pezizomycotina</taxon>
        <taxon>Eurotiomycetes</taxon>
        <taxon>Eurotiomycetidae</taxon>
        <taxon>Eurotiales</taxon>
        <taxon>Aspergillaceae</taxon>
        <taxon>Aspergillus</taxon>
        <taxon>Aspergillus subgen. Nidulantes</taxon>
    </lineage>
</organism>
<sequence>MSAQFPAGIRAAQAVGLTGAAWLAGNIFGYSFVSIPSLLNSHREYQAPIALILKQWRDMYNAGHRQNPPIAAISAAAFGYLAWAVPHSTAGEVLAPTNAAALYSTAAALTAAMVPWTFVAMMQTNRLLLDRAAATWVPTEKSSEDVEGLLGKWSVLNMVRGVFPLVGAVVGSFAA</sequence>